<evidence type="ECO:0000256" key="1">
    <source>
        <dbReference type="SAM" id="MobiDB-lite"/>
    </source>
</evidence>
<feature type="region of interest" description="Disordered" evidence="1">
    <location>
        <begin position="201"/>
        <end position="229"/>
    </location>
</feature>
<organism evidence="2 3">
    <name type="scientific">Suillus discolor</name>
    <dbReference type="NCBI Taxonomy" id="1912936"/>
    <lineage>
        <taxon>Eukaryota</taxon>
        <taxon>Fungi</taxon>
        <taxon>Dikarya</taxon>
        <taxon>Basidiomycota</taxon>
        <taxon>Agaricomycotina</taxon>
        <taxon>Agaricomycetes</taxon>
        <taxon>Agaricomycetidae</taxon>
        <taxon>Boletales</taxon>
        <taxon>Suillineae</taxon>
        <taxon>Suillaceae</taxon>
        <taxon>Suillus</taxon>
    </lineage>
</organism>
<dbReference type="AlphaFoldDB" id="A0A9P7JV44"/>
<comment type="caution">
    <text evidence="2">The sequence shown here is derived from an EMBL/GenBank/DDBJ whole genome shotgun (WGS) entry which is preliminary data.</text>
</comment>
<dbReference type="Proteomes" id="UP000823399">
    <property type="component" value="Unassembled WGS sequence"/>
</dbReference>
<gene>
    <name evidence="2" type="ORF">F5147DRAFT_652164</name>
</gene>
<feature type="compositionally biased region" description="Polar residues" evidence="1">
    <location>
        <begin position="422"/>
        <end position="449"/>
    </location>
</feature>
<dbReference type="OrthoDB" id="2656833at2759"/>
<dbReference type="RefSeq" id="XP_041293862.1">
    <property type="nucleotide sequence ID" value="XM_041433597.1"/>
</dbReference>
<reference evidence="2" key="1">
    <citation type="journal article" date="2020" name="New Phytol.">
        <title>Comparative genomics reveals dynamic genome evolution in host specialist ectomycorrhizal fungi.</title>
        <authorList>
            <person name="Lofgren L.A."/>
            <person name="Nguyen N.H."/>
            <person name="Vilgalys R."/>
            <person name="Ruytinx J."/>
            <person name="Liao H.L."/>
            <person name="Branco S."/>
            <person name="Kuo A."/>
            <person name="LaButti K."/>
            <person name="Lipzen A."/>
            <person name="Andreopoulos W."/>
            <person name="Pangilinan J."/>
            <person name="Riley R."/>
            <person name="Hundley H."/>
            <person name="Na H."/>
            <person name="Barry K."/>
            <person name="Grigoriev I.V."/>
            <person name="Stajich J.E."/>
            <person name="Kennedy P.G."/>
        </authorList>
    </citation>
    <scope>NUCLEOTIDE SEQUENCE</scope>
    <source>
        <strain evidence="2">FC423</strain>
    </source>
</reference>
<name>A0A9P7JV44_9AGAM</name>
<evidence type="ECO:0000313" key="2">
    <source>
        <dbReference type="EMBL" id="KAG2109994.1"/>
    </source>
</evidence>
<dbReference type="EMBL" id="JABBWM010000022">
    <property type="protein sequence ID" value="KAG2109994.1"/>
    <property type="molecule type" value="Genomic_DNA"/>
</dbReference>
<sequence length="721" mass="78783">MTPSEIANNALQATLETVQSLMKRCMKLKESDPGTLTLSDEIARCLAKDLKLYGGSATSFSPQLLSCATVVWEHSKAGIFVSLPNWKTVIDDDPRIRSHPRFHKTVDYRPSTLPEHKPPVSASAVLEDVAKTLAESIPVMMPLQLGSSKVTPSVSSAGNEFVPGTPVLQTSEVPVMEPMALTPLPHSIAPVMVRHSIPMVGGMKTQPETTSRPRKTKRKAEESNNDGKEVEVMRGLTPTPISRKPIHKWKKKFMLDEEDHRAAGTIMVKHKALSVKTFNVVTPDATSAGTSATELLDDRGFWDKETRPAGWGLDSNIATTVEQSVRYHSRKSDKCVKLKVPCIVLPDKKFGFTRLACANCDEMKIACTIDGAGVRQRLQVRAKEAVGEPNINPLPKRPRTRANKSCPAAKSLDKSAPAKTTKPATRSNSRAVQTVAVDNTLNEQPTNSRPKYEAPLAPHNMGSSDLSPPSKGAPSEEALPAIVSIPASFQPSLPTNLSEPEPSGRDILQSIQDLGRRFDLLATNERVDALDATVDSVEDRFGWRLMELEKQITASDACWHSVTLLMGNLSMSFQVHKNDPAAHRPGSSNDSKYNPQNAAIDERLGISTVGDVGTLAFIAKLTCAPDSPHLDEDSIPCCQLITTSYAKSDGYIGFDLIFINIVVDQLVEFECARRVQKNPYKTLPGPLISHWESKHAQNMQLSPSLTCSGTIQRELFLQSSV</sequence>
<proteinExistence type="predicted"/>
<protein>
    <submittedName>
        <fullName evidence="2">Uncharacterized protein</fullName>
    </submittedName>
</protein>
<feature type="region of interest" description="Disordered" evidence="1">
    <location>
        <begin position="386"/>
        <end position="476"/>
    </location>
</feature>
<accession>A0A9P7JV44</accession>
<evidence type="ECO:0000313" key="3">
    <source>
        <dbReference type="Proteomes" id="UP000823399"/>
    </source>
</evidence>
<keyword evidence="3" id="KW-1185">Reference proteome</keyword>
<dbReference type="GeneID" id="64695856"/>
<feature type="compositionally biased region" description="Basic and acidic residues" evidence="1">
    <location>
        <begin position="219"/>
        <end position="229"/>
    </location>
</feature>